<dbReference type="AlphaFoldDB" id="A0AAD9R1H4"/>
<protein>
    <submittedName>
        <fullName evidence="1">Uncharacterized protein</fullName>
    </submittedName>
</protein>
<proteinExistence type="predicted"/>
<reference evidence="1" key="1">
    <citation type="journal article" date="2023" name="G3 (Bethesda)">
        <title>Whole genome assembly and annotation of the endangered Caribbean coral Acropora cervicornis.</title>
        <authorList>
            <person name="Selwyn J.D."/>
            <person name="Vollmer S.V."/>
        </authorList>
    </citation>
    <scope>NUCLEOTIDE SEQUENCE</scope>
    <source>
        <strain evidence="1">K2</strain>
    </source>
</reference>
<comment type="caution">
    <text evidence="1">The sequence shown here is derived from an EMBL/GenBank/DDBJ whole genome shotgun (WGS) entry which is preliminary data.</text>
</comment>
<evidence type="ECO:0000313" key="2">
    <source>
        <dbReference type="Proteomes" id="UP001249851"/>
    </source>
</evidence>
<dbReference type="EMBL" id="JARQWQ010000006">
    <property type="protein sequence ID" value="KAK2571393.1"/>
    <property type="molecule type" value="Genomic_DNA"/>
</dbReference>
<organism evidence="1 2">
    <name type="scientific">Acropora cervicornis</name>
    <name type="common">Staghorn coral</name>
    <dbReference type="NCBI Taxonomy" id="6130"/>
    <lineage>
        <taxon>Eukaryota</taxon>
        <taxon>Metazoa</taxon>
        <taxon>Cnidaria</taxon>
        <taxon>Anthozoa</taxon>
        <taxon>Hexacorallia</taxon>
        <taxon>Scleractinia</taxon>
        <taxon>Astrocoeniina</taxon>
        <taxon>Acroporidae</taxon>
        <taxon>Acropora</taxon>
    </lineage>
</organism>
<gene>
    <name evidence="1" type="ORF">P5673_003984</name>
</gene>
<reference evidence="1" key="2">
    <citation type="journal article" date="2023" name="Science">
        <title>Genomic signatures of disease resistance in endangered staghorn corals.</title>
        <authorList>
            <person name="Vollmer S.V."/>
            <person name="Selwyn J.D."/>
            <person name="Despard B.A."/>
            <person name="Roesel C.L."/>
        </authorList>
    </citation>
    <scope>NUCLEOTIDE SEQUENCE</scope>
    <source>
        <strain evidence="1">K2</strain>
    </source>
</reference>
<accession>A0AAD9R1H4</accession>
<name>A0AAD9R1H4_ACRCE</name>
<dbReference type="Proteomes" id="UP001249851">
    <property type="component" value="Unassembled WGS sequence"/>
</dbReference>
<sequence length="138" mass="15350">MIKSYCLGNEDAAGDLALGIGDGAADTVEGDWRQNWRHSGLRVPMTLETYLLVVGHDTGDSAAGDIESDKQVGTQVKGVLSLLNKSPRPSLQDELKCRVLNKKSWKKRNFGWTIIKPQLHLSQYIEDLNVTYSCHTKH</sequence>
<evidence type="ECO:0000313" key="1">
    <source>
        <dbReference type="EMBL" id="KAK2571393.1"/>
    </source>
</evidence>
<keyword evidence="2" id="KW-1185">Reference proteome</keyword>